<dbReference type="RefSeq" id="WP_090322465.1">
    <property type="nucleotide sequence ID" value="NZ_FNKJ01000003.1"/>
</dbReference>
<dbReference type="OrthoDB" id="6906331at2"/>
<sequence>MNAYVSPELSTIREKDADRARLAQAMEGFVAQGKVIKKIAIGRGLFSPQSFNGTATDQEPKDLSVKLPKSAKAAAYEAELAEKMKAYYDRGMVAAAKDLHIGTRRASHIAALYGIKFASHSSLAARKEDLALVPKIRAMILEGLTQDQMCAELKIGRTTLKRVAGQNGLTFRSPAQHAKEKVLVERIKAIRDIGCTRAACARQLEINPKVLLRLIAEHEIDFPVSTPGAA</sequence>
<gene>
    <name evidence="1" type="ORF">SAMN04490195_2761</name>
</gene>
<dbReference type="AlphaFoldDB" id="A0A1H1FL76"/>
<protein>
    <submittedName>
        <fullName evidence="1">Uncharacterized protein</fullName>
    </submittedName>
</protein>
<name>A0A1H1FL76_9PSED</name>
<proteinExistence type="predicted"/>
<reference evidence="2" key="1">
    <citation type="submission" date="2016-10" db="EMBL/GenBank/DDBJ databases">
        <authorList>
            <person name="Varghese N."/>
            <person name="Submissions S."/>
        </authorList>
    </citation>
    <scope>NUCLEOTIDE SEQUENCE [LARGE SCALE GENOMIC DNA]</scope>
    <source>
        <strain evidence="2">BS3775</strain>
    </source>
</reference>
<organism evidence="1 2">
    <name type="scientific">Pseudomonas moorei</name>
    <dbReference type="NCBI Taxonomy" id="395599"/>
    <lineage>
        <taxon>Bacteria</taxon>
        <taxon>Pseudomonadati</taxon>
        <taxon>Pseudomonadota</taxon>
        <taxon>Gammaproteobacteria</taxon>
        <taxon>Pseudomonadales</taxon>
        <taxon>Pseudomonadaceae</taxon>
        <taxon>Pseudomonas</taxon>
    </lineage>
</organism>
<dbReference type="Proteomes" id="UP000199570">
    <property type="component" value="Unassembled WGS sequence"/>
</dbReference>
<evidence type="ECO:0000313" key="1">
    <source>
        <dbReference type="EMBL" id="SDR01614.1"/>
    </source>
</evidence>
<evidence type="ECO:0000313" key="2">
    <source>
        <dbReference type="Proteomes" id="UP000199570"/>
    </source>
</evidence>
<keyword evidence="2" id="KW-1185">Reference proteome</keyword>
<dbReference type="EMBL" id="FNKJ01000003">
    <property type="protein sequence ID" value="SDR01614.1"/>
    <property type="molecule type" value="Genomic_DNA"/>
</dbReference>
<accession>A0A1H1FL76</accession>